<evidence type="ECO:0000313" key="1">
    <source>
        <dbReference type="Proteomes" id="UP000694923"/>
    </source>
</evidence>
<protein>
    <submittedName>
        <fullName evidence="2">Uncharacterized protein C5orf56-like</fullName>
    </submittedName>
</protein>
<organism evidence="1 2">
    <name type="scientific">Galeopterus variegatus</name>
    <name type="common">Malayan flying lemur</name>
    <name type="synonym">Cynocephalus variegatus</name>
    <dbReference type="NCBI Taxonomy" id="482537"/>
    <lineage>
        <taxon>Eukaryota</taxon>
        <taxon>Metazoa</taxon>
        <taxon>Chordata</taxon>
        <taxon>Craniata</taxon>
        <taxon>Vertebrata</taxon>
        <taxon>Euteleostomi</taxon>
        <taxon>Mammalia</taxon>
        <taxon>Eutheria</taxon>
        <taxon>Euarchontoglires</taxon>
        <taxon>Dermoptera</taxon>
        <taxon>Cynocephalidae</taxon>
        <taxon>Galeopterus</taxon>
    </lineage>
</organism>
<dbReference type="GeneID" id="103589627"/>
<evidence type="ECO:0000313" key="2">
    <source>
        <dbReference type="RefSeq" id="XP_008569879.1"/>
    </source>
</evidence>
<keyword evidence="1" id="KW-1185">Reference proteome</keyword>
<name>A0ABM0QND8_GALVR</name>
<gene>
    <name evidence="2" type="primary">LOC103589627</name>
</gene>
<reference evidence="2" key="1">
    <citation type="submission" date="2025-08" db="UniProtKB">
        <authorList>
            <consortium name="RefSeq"/>
        </authorList>
    </citation>
    <scope>IDENTIFICATION</scope>
</reference>
<dbReference type="Proteomes" id="UP000694923">
    <property type="component" value="Unplaced"/>
</dbReference>
<proteinExistence type="predicted"/>
<dbReference type="RefSeq" id="XP_008569879.1">
    <property type="nucleotide sequence ID" value="XM_008571657.1"/>
</dbReference>
<accession>A0ABM0QND8</accession>
<sequence>MQHLTRFHLSRLCNASFPATFPVEYDHTVYLSQLRLWKEMSPFSPHQLLILFKKCLFYTRPCWAWWGLNNEQDHQPCSHEAYNPVGKTDINYLQMLM</sequence>